<accession>A0ABW6V819</accession>
<dbReference type="Proteomes" id="UP001602119">
    <property type="component" value="Unassembled WGS sequence"/>
</dbReference>
<proteinExistence type="predicted"/>
<keyword evidence="3" id="KW-1185">Reference proteome</keyword>
<protein>
    <submittedName>
        <fullName evidence="2">Uncharacterized protein</fullName>
    </submittedName>
</protein>
<keyword evidence="1" id="KW-0175">Coiled coil</keyword>
<evidence type="ECO:0000313" key="3">
    <source>
        <dbReference type="Proteomes" id="UP001602119"/>
    </source>
</evidence>
<evidence type="ECO:0000313" key="2">
    <source>
        <dbReference type="EMBL" id="MFF4775086.1"/>
    </source>
</evidence>
<gene>
    <name evidence="2" type="ORF">ACFY05_19720</name>
</gene>
<feature type="coiled-coil region" evidence="1">
    <location>
        <begin position="35"/>
        <end position="62"/>
    </location>
</feature>
<organism evidence="2 3">
    <name type="scientific">Microtetraspora fusca</name>
    <dbReference type="NCBI Taxonomy" id="1997"/>
    <lineage>
        <taxon>Bacteria</taxon>
        <taxon>Bacillati</taxon>
        <taxon>Actinomycetota</taxon>
        <taxon>Actinomycetes</taxon>
        <taxon>Streptosporangiales</taxon>
        <taxon>Streptosporangiaceae</taxon>
        <taxon>Microtetraspora</taxon>
    </lineage>
</organism>
<name>A0ABW6V819_MICFU</name>
<dbReference type="EMBL" id="JBIAXI010000011">
    <property type="protein sequence ID" value="MFF4775086.1"/>
    <property type="molecule type" value="Genomic_DNA"/>
</dbReference>
<dbReference type="RefSeq" id="WP_066942890.1">
    <property type="nucleotide sequence ID" value="NZ_BBYK01000051.1"/>
</dbReference>
<sequence>MRFVIRALIPARLRRAVRSRIDARYVTKTEHRKDVKDALWEVQLLRKEVAALRGEVDRMRQAIITPPKAPAPDPKGTDAHRLATETADALDRLLQNEMLVWQAIDALRAELRTESRARETVAADAE</sequence>
<comment type="caution">
    <text evidence="2">The sequence shown here is derived from an EMBL/GenBank/DDBJ whole genome shotgun (WGS) entry which is preliminary data.</text>
</comment>
<reference evidence="2 3" key="1">
    <citation type="submission" date="2024-10" db="EMBL/GenBank/DDBJ databases">
        <title>The Natural Products Discovery Center: Release of the First 8490 Sequenced Strains for Exploring Actinobacteria Biosynthetic Diversity.</title>
        <authorList>
            <person name="Kalkreuter E."/>
            <person name="Kautsar S.A."/>
            <person name="Yang D."/>
            <person name="Bader C.D."/>
            <person name="Teijaro C.N."/>
            <person name="Fluegel L."/>
            <person name="Davis C.M."/>
            <person name="Simpson J.R."/>
            <person name="Lauterbach L."/>
            <person name="Steele A.D."/>
            <person name="Gui C."/>
            <person name="Meng S."/>
            <person name="Li G."/>
            <person name="Viehrig K."/>
            <person name="Ye F."/>
            <person name="Su P."/>
            <person name="Kiefer A.F."/>
            <person name="Nichols A."/>
            <person name="Cepeda A.J."/>
            <person name="Yan W."/>
            <person name="Fan B."/>
            <person name="Jiang Y."/>
            <person name="Adhikari A."/>
            <person name="Zheng C.-J."/>
            <person name="Schuster L."/>
            <person name="Cowan T.M."/>
            <person name="Smanski M.J."/>
            <person name="Chevrette M.G."/>
            <person name="De Carvalho L.P.S."/>
            <person name="Shen B."/>
        </authorList>
    </citation>
    <scope>NUCLEOTIDE SEQUENCE [LARGE SCALE GENOMIC DNA]</scope>
    <source>
        <strain evidence="2 3">NPDC001281</strain>
    </source>
</reference>
<evidence type="ECO:0000256" key="1">
    <source>
        <dbReference type="SAM" id="Coils"/>
    </source>
</evidence>